<sequence length="221" mass="24453">MLSLFFLLVIFAQKHENLFGLECKQGYESRLTGQKQAQAEECIDEPNAQYCVAVTCTTDEVIKFAQIIWRCEREQNKKLCAERAKEKAEKGTRLSNVACVCSYGAKGEDNGNAQFTLPAEPIMTQPHEKGTKWGLEMALGKNGYIENNGETFGLKGPQVWEEALGAMDKCELGREFPKGRKLEGPGPQAVLGEQQGKAEQMFEGEMQLNCSIGGDKMSEGN</sequence>
<dbReference type="WBParaSite" id="Gr19_v10_g14993.t1">
    <property type="protein sequence ID" value="Gr19_v10_g14993.t1"/>
    <property type="gene ID" value="Gr19_v10_g14993"/>
</dbReference>
<keyword evidence="2" id="KW-1185">Reference proteome</keyword>
<evidence type="ECO:0000313" key="3">
    <source>
        <dbReference type="WBParaSite" id="Gr19_v10_g14993.t1"/>
    </source>
</evidence>
<reference evidence="3" key="1">
    <citation type="submission" date="2022-11" db="UniProtKB">
        <authorList>
            <consortium name="WormBaseParasite"/>
        </authorList>
    </citation>
    <scope>IDENTIFICATION</scope>
</reference>
<evidence type="ECO:0000313" key="2">
    <source>
        <dbReference type="Proteomes" id="UP000887572"/>
    </source>
</evidence>
<dbReference type="Proteomes" id="UP000887572">
    <property type="component" value="Unplaced"/>
</dbReference>
<keyword evidence="1" id="KW-0732">Signal</keyword>
<accession>A0A914H9B5</accession>
<feature type="chain" id="PRO_5037287407" evidence="1">
    <location>
        <begin position="21"/>
        <end position="221"/>
    </location>
</feature>
<organism evidence="2 3">
    <name type="scientific">Globodera rostochiensis</name>
    <name type="common">Golden nematode worm</name>
    <name type="synonym">Heterodera rostochiensis</name>
    <dbReference type="NCBI Taxonomy" id="31243"/>
    <lineage>
        <taxon>Eukaryota</taxon>
        <taxon>Metazoa</taxon>
        <taxon>Ecdysozoa</taxon>
        <taxon>Nematoda</taxon>
        <taxon>Chromadorea</taxon>
        <taxon>Rhabditida</taxon>
        <taxon>Tylenchina</taxon>
        <taxon>Tylenchomorpha</taxon>
        <taxon>Tylenchoidea</taxon>
        <taxon>Heteroderidae</taxon>
        <taxon>Heteroderinae</taxon>
        <taxon>Globodera</taxon>
    </lineage>
</organism>
<protein>
    <submittedName>
        <fullName evidence="3">Uncharacterized protein</fullName>
    </submittedName>
</protein>
<evidence type="ECO:0000256" key="1">
    <source>
        <dbReference type="SAM" id="SignalP"/>
    </source>
</evidence>
<proteinExistence type="predicted"/>
<dbReference type="AlphaFoldDB" id="A0A914H9B5"/>
<feature type="signal peptide" evidence="1">
    <location>
        <begin position="1"/>
        <end position="20"/>
    </location>
</feature>
<name>A0A914H9B5_GLORO</name>